<proteinExistence type="predicted"/>
<dbReference type="AlphaFoldDB" id="A0A520RYM6"/>
<dbReference type="Proteomes" id="UP000316199">
    <property type="component" value="Unassembled WGS sequence"/>
</dbReference>
<sequence length="92" mass="11144">MSYKMGGNLRRPRREGNIYHFVSHYIDFAGMRMIPTQPVNKPQVIIDELHNLRLDYDRQGLWLKRIDTRRRYYKRVRPDASLNDPGSYLRHL</sequence>
<accession>A0A520RYM6</accession>
<dbReference type="EMBL" id="SHAG01000039">
    <property type="protein sequence ID" value="RZO75308.1"/>
    <property type="molecule type" value="Genomic_DNA"/>
</dbReference>
<organism evidence="1 2">
    <name type="scientific">OM182 bacterium</name>
    <dbReference type="NCBI Taxonomy" id="2510334"/>
    <lineage>
        <taxon>Bacteria</taxon>
        <taxon>Pseudomonadati</taxon>
        <taxon>Pseudomonadota</taxon>
        <taxon>Gammaproteobacteria</taxon>
        <taxon>OMG group</taxon>
        <taxon>OM182 clade</taxon>
    </lineage>
</organism>
<name>A0A520RYM6_9GAMM</name>
<comment type="caution">
    <text evidence="1">The sequence shown here is derived from an EMBL/GenBank/DDBJ whole genome shotgun (WGS) entry which is preliminary data.</text>
</comment>
<protein>
    <submittedName>
        <fullName evidence="1">Uncharacterized protein</fullName>
    </submittedName>
</protein>
<evidence type="ECO:0000313" key="2">
    <source>
        <dbReference type="Proteomes" id="UP000316199"/>
    </source>
</evidence>
<reference evidence="1 2" key="1">
    <citation type="submission" date="2019-02" db="EMBL/GenBank/DDBJ databases">
        <title>Prokaryotic population dynamics and viral predation in marine succession experiment using metagenomics: the confinement effect.</title>
        <authorList>
            <person name="Haro-Moreno J.M."/>
            <person name="Rodriguez-Valera F."/>
            <person name="Lopez-Perez M."/>
        </authorList>
    </citation>
    <scope>NUCLEOTIDE SEQUENCE [LARGE SCALE GENOMIC DNA]</scope>
    <source>
        <strain evidence="1">MED-G157</strain>
    </source>
</reference>
<evidence type="ECO:0000313" key="1">
    <source>
        <dbReference type="EMBL" id="RZO75308.1"/>
    </source>
</evidence>
<gene>
    <name evidence="1" type="ORF">EVA68_07285</name>
</gene>